<gene>
    <name evidence="2" type="ORF">EBO34_09435</name>
</gene>
<feature type="transmembrane region" description="Helical" evidence="1">
    <location>
        <begin position="51"/>
        <end position="76"/>
    </location>
</feature>
<dbReference type="OrthoDB" id="2388713at2"/>
<dbReference type="EMBL" id="RHIB01000001">
    <property type="protein sequence ID" value="RNA70130.1"/>
    <property type="molecule type" value="Genomic_DNA"/>
</dbReference>
<dbReference type="Proteomes" id="UP000278746">
    <property type="component" value="Unassembled WGS sequence"/>
</dbReference>
<comment type="caution">
    <text evidence="2">The sequence shown here is derived from an EMBL/GenBank/DDBJ whole genome shotgun (WGS) entry which is preliminary data.</text>
</comment>
<dbReference type="AlphaFoldDB" id="A0A3M7TWX3"/>
<sequence>MNDTIKKASTVLYSTQMKWAAWYLPIVYIVYILVISFVPEPEVKEMSLLTFVFQTATIFMLVCGILSCFAFLTLFVKQGLTRRTYFLATSLSGIALAVSIIIITAVVTWLLTFTERFTTLFDNVTLSTIGGTEPQWVLTVISYILVIFIYFLAGWLISAGFYGYGASGGFATIAAALILVFVTDFFWNFNTPQPVAGLLPVEFQGASVIVSLASSIILITLILFAIRKLTKRIRIKMY</sequence>
<keyword evidence="1" id="KW-1133">Transmembrane helix</keyword>
<feature type="transmembrane region" description="Helical" evidence="1">
    <location>
        <begin position="136"/>
        <end position="157"/>
    </location>
</feature>
<evidence type="ECO:0000313" key="2">
    <source>
        <dbReference type="EMBL" id="RNA70130.1"/>
    </source>
</evidence>
<organism evidence="2 3">
    <name type="scientific">Alteribacter keqinensis</name>
    <dbReference type="NCBI Taxonomy" id="2483800"/>
    <lineage>
        <taxon>Bacteria</taxon>
        <taxon>Bacillati</taxon>
        <taxon>Bacillota</taxon>
        <taxon>Bacilli</taxon>
        <taxon>Bacillales</taxon>
        <taxon>Bacillaceae</taxon>
        <taxon>Alteribacter</taxon>
    </lineage>
</organism>
<feature type="transmembrane region" description="Helical" evidence="1">
    <location>
        <begin position="169"/>
        <end position="187"/>
    </location>
</feature>
<keyword evidence="1" id="KW-0472">Membrane</keyword>
<name>A0A3M7TWX3_9BACI</name>
<evidence type="ECO:0000313" key="3">
    <source>
        <dbReference type="Proteomes" id="UP000278746"/>
    </source>
</evidence>
<accession>A0A3M7TWX3</accession>
<feature type="transmembrane region" description="Helical" evidence="1">
    <location>
        <begin position="207"/>
        <end position="226"/>
    </location>
</feature>
<protein>
    <submittedName>
        <fullName evidence="2">Uncharacterized protein</fullName>
    </submittedName>
</protein>
<keyword evidence="3" id="KW-1185">Reference proteome</keyword>
<dbReference type="RefSeq" id="WP_122897640.1">
    <property type="nucleotide sequence ID" value="NZ_RHIB01000001.1"/>
</dbReference>
<feature type="transmembrane region" description="Helical" evidence="1">
    <location>
        <begin position="85"/>
        <end position="111"/>
    </location>
</feature>
<evidence type="ECO:0000256" key="1">
    <source>
        <dbReference type="SAM" id="Phobius"/>
    </source>
</evidence>
<feature type="transmembrane region" description="Helical" evidence="1">
    <location>
        <begin position="20"/>
        <end position="39"/>
    </location>
</feature>
<proteinExistence type="predicted"/>
<keyword evidence="1" id="KW-0812">Transmembrane</keyword>
<reference evidence="2 3" key="1">
    <citation type="submission" date="2018-10" db="EMBL/GenBank/DDBJ databases">
        <title>Bacillus Keqinensis sp. nov., a moderately halophilic bacterium isolated from a saline-alkaline lake.</title>
        <authorList>
            <person name="Wang H."/>
        </authorList>
    </citation>
    <scope>NUCLEOTIDE SEQUENCE [LARGE SCALE GENOMIC DNA]</scope>
    <source>
        <strain evidence="2 3">KQ-3</strain>
    </source>
</reference>